<keyword evidence="3" id="KW-1185">Reference proteome</keyword>
<feature type="transmembrane region" description="Helical" evidence="1">
    <location>
        <begin position="851"/>
        <end position="873"/>
    </location>
</feature>
<feature type="transmembrane region" description="Helical" evidence="1">
    <location>
        <begin position="705"/>
        <end position="724"/>
    </location>
</feature>
<feature type="transmembrane region" description="Helical" evidence="1">
    <location>
        <begin position="814"/>
        <end position="839"/>
    </location>
</feature>
<name>V2X7S1_MONRO</name>
<gene>
    <name evidence="2" type="ORF">Moror_3976</name>
</gene>
<accession>V2X7S1</accession>
<dbReference type="Proteomes" id="UP000017559">
    <property type="component" value="Unassembled WGS sequence"/>
</dbReference>
<dbReference type="OrthoDB" id="3259324at2759"/>
<keyword evidence="1" id="KW-0472">Membrane</keyword>
<dbReference type="CDD" id="cd09917">
    <property type="entry name" value="F-box_SF"/>
    <property type="match status" value="1"/>
</dbReference>
<feature type="transmembrane region" description="Helical" evidence="1">
    <location>
        <begin position="894"/>
        <end position="911"/>
    </location>
</feature>
<feature type="transmembrane region" description="Helical" evidence="1">
    <location>
        <begin position="666"/>
        <end position="699"/>
    </location>
</feature>
<keyword evidence="1" id="KW-0812">Transmembrane</keyword>
<dbReference type="HOGENOM" id="CLU_296307_0_0_1"/>
<dbReference type="AlphaFoldDB" id="V2X7S1"/>
<dbReference type="SUPFAM" id="SSF81383">
    <property type="entry name" value="F-box domain"/>
    <property type="match status" value="1"/>
</dbReference>
<comment type="caution">
    <text evidence="2">The sequence shown here is derived from an EMBL/GenBank/DDBJ whole genome shotgun (WGS) entry which is preliminary data.</text>
</comment>
<dbReference type="STRING" id="1381753.V2X7S1"/>
<dbReference type="InterPro" id="IPR032675">
    <property type="entry name" value="LRR_dom_sf"/>
</dbReference>
<feature type="transmembrane region" description="Helical" evidence="1">
    <location>
        <begin position="990"/>
        <end position="1012"/>
    </location>
</feature>
<feature type="transmembrane region" description="Helical" evidence="1">
    <location>
        <begin position="917"/>
        <end position="940"/>
    </location>
</feature>
<feature type="transmembrane region" description="Helical" evidence="1">
    <location>
        <begin position="614"/>
        <end position="633"/>
    </location>
</feature>
<evidence type="ECO:0000256" key="1">
    <source>
        <dbReference type="SAM" id="Phobius"/>
    </source>
</evidence>
<feature type="transmembrane region" description="Helical" evidence="1">
    <location>
        <begin position="731"/>
        <end position="752"/>
    </location>
</feature>
<evidence type="ECO:0000313" key="3">
    <source>
        <dbReference type="Proteomes" id="UP000017559"/>
    </source>
</evidence>
<dbReference type="SUPFAM" id="SSF52047">
    <property type="entry name" value="RNI-like"/>
    <property type="match status" value="1"/>
</dbReference>
<dbReference type="EMBL" id="AWSO01000101">
    <property type="protein sequence ID" value="ESK95218.1"/>
    <property type="molecule type" value="Genomic_DNA"/>
</dbReference>
<proteinExistence type="predicted"/>
<dbReference type="Gene3D" id="3.80.10.10">
    <property type="entry name" value="Ribonuclease Inhibitor"/>
    <property type="match status" value="1"/>
</dbReference>
<evidence type="ECO:0000313" key="2">
    <source>
        <dbReference type="EMBL" id="ESK95218.1"/>
    </source>
</evidence>
<sequence length="1019" mass="113421">MTSTTDISCLPPEILRLCWSYITDREDVCSLVLVSRQFREMCQPMLFRSFTVDLGYPAVQGDGEEKRGILQRKLVRLQGLQKDARLGKMVRQCYFSAREGHLYTHLEVIQIWVTLLPTFAGLTSLTLDRLSLDGVVCRHLSTLVHLSFLSINGCAIDDRDGVTLPLQRFDYSNAFDAFICRDGPLLVSPETLCILNIHDMLASDMFIEHFSGVDLPLLREITVNVKGGDFRGLFRLLQRSPMLQALTIICDAESDPEILPNSLPSGCVSELSHYEGPICLVSLLAPGRPLQSINIRPTLFYDSTHWDCALLQALTSVRLSSISLESLKLPPVTDESKVVSKLSELLPRLKHLAIVAFDCYYQQVRPDGQLDQDEQGEVDGMPDDDLQIVWPLLEVYGPANLADEELNESLYLFDCVEAFRLTEPHVFWTLSFARGTFPLPDGLETLSVFTRTCAQGSEQAGVGPGLFKYEEIAVALLCKKHPGLQVEIRVERGYITLRPVTKQLTITRGTFVTHTAATMSSSRRSSISSASDDSDGLHAVDSTSHLVLVHGDEDEDDNLFDFDEGENEQTDSQFQLGRSSAQPLSPTFVFLYLLSPHLKLGSMLLPNVGIPLKFGLPALFLFAFLSAFARQIWFMLGRHIRKDDLADAVVDVFARSRRRMKRRRQAIRSIVQLGTGVLRTLLAIVYLRVAVALLVPLLTDDLPTVTPTVLCFILGFFLFPFCLGQSLASRTVIYSTWISIATYMVWFILVAYAHSKGALKVSESWLRMGTLWQGITTIAFAFSTSNTLTLHASLKASMQPNSSAVLKRPLSRSFRFLSSLSVALAVCFAIPLIVFAAFPNRLQAKNPALKIRPFIMFFDAATLITGIPSILATTPKLPIPEHIRGRTSVPISRILVFLIVVLLAFVPAKVSGIFSDILLSCALSATYFLPALLHIINHFFRRPLSIVMPNPSTPNPTATFSDDAPQSSADDPLLRRKEQALQKKQWQRRIIWDLGVWILLVPIGGGGFAWGVGKISGRW</sequence>
<protein>
    <recommendedName>
        <fullName evidence="4">F-box domain-containing protein</fullName>
    </recommendedName>
</protein>
<reference evidence="2 3" key="1">
    <citation type="journal article" date="2014" name="BMC Genomics">
        <title>Genome and secretome analysis of the hemibiotrophic fungal pathogen, Moniliophthora roreri, which causes frosty pod rot disease of cacao: mechanisms of the biotrophic and necrotrophic phases.</title>
        <authorList>
            <person name="Meinhardt L.W."/>
            <person name="Costa G.G.L."/>
            <person name="Thomazella D.P.T."/>
            <person name="Teixeira P.J.P.L."/>
            <person name="Carazzolle M.F."/>
            <person name="Schuster S.C."/>
            <person name="Carlson J.E."/>
            <person name="Guiltinan M.J."/>
            <person name="Mieczkowski P."/>
            <person name="Farmer A."/>
            <person name="Ramaraj T."/>
            <person name="Crozier J."/>
            <person name="Davis R.E."/>
            <person name="Shao J."/>
            <person name="Melnick R.L."/>
            <person name="Pereira G.A.G."/>
            <person name="Bailey B.A."/>
        </authorList>
    </citation>
    <scope>NUCLEOTIDE SEQUENCE [LARGE SCALE GENOMIC DNA]</scope>
    <source>
        <strain evidence="2 3">MCA 2997</strain>
    </source>
</reference>
<dbReference type="KEGG" id="mrr:Moror_3976"/>
<feature type="transmembrane region" description="Helical" evidence="1">
    <location>
        <begin position="772"/>
        <end position="794"/>
    </location>
</feature>
<organism evidence="2 3">
    <name type="scientific">Moniliophthora roreri (strain MCA 2997)</name>
    <name type="common">Cocoa frosty pod rot fungus</name>
    <name type="synonym">Crinipellis roreri</name>
    <dbReference type="NCBI Taxonomy" id="1381753"/>
    <lineage>
        <taxon>Eukaryota</taxon>
        <taxon>Fungi</taxon>
        <taxon>Dikarya</taxon>
        <taxon>Basidiomycota</taxon>
        <taxon>Agaricomycotina</taxon>
        <taxon>Agaricomycetes</taxon>
        <taxon>Agaricomycetidae</taxon>
        <taxon>Agaricales</taxon>
        <taxon>Marasmiineae</taxon>
        <taxon>Marasmiaceae</taxon>
        <taxon>Moniliophthora</taxon>
    </lineage>
</organism>
<dbReference type="InterPro" id="IPR036047">
    <property type="entry name" value="F-box-like_dom_sf"/>
</dbReference>
<keyword evidence="1" id="KW-1133">Transmembrane helix</keyword>
<evidence type="ECO:0008006" key="4">
    <source>
        <dbReference type="Google" id="ProtNLM"/>
    </source>
</evidence>